<evidence type="ECO:0000256" key="1">
    <source>
        <dbReference type="ARBA" id="ARBA00022741"/>
    </source>
</evidence>
<accession>A0ABV9K9F2</accession>
<dbReference type="EMBL" id="JBHSGO010000211">
    <property type="protein sequence ID" value="MFC4666644.1"/>
    <property type="molecule type" value="Genomic_DNA"/>
</dbReference>
<dbReference type="Pfam" id="PF00488">
    <property type="entry name" value="MutS_V"/>
    <property type="match status" value="1"/>
</dbReference>
<evidence type="ECO:0000256" key="2">
    <source>
        <dbReference type="ARBA" id="ARBA00022840"/>
    </source>
</evidence>
<keyword evidence="6" id="KW-1185">Reference proteome</keyword>
<reference evidence="6" key="1">
    <citation type="journal article" date="2019" name="Int. J. Syst. Evol. Microbiol.">
        <title>The Global Catalogue of Microorganisms (GCM) 10K type strain sequencing project: providing services to taxonomists for standard genome sequencing and annotation.</title>
        <authorList>
            <consortium name="The Broad Institute Genomics Platform"/>
            <consortium name="The Broad Institute Genome Sequencing Center for Infectious Disease"/>
            <person name="Wu L."/>
            <person name="Ma J."/>
        </authorList>
    </citation>
    <scope>NUCLEOTIDE SEQUENCE [LARGE SCALE GENOMIC DNA]</scope>
    <source>
        <strain evidence="6">CGMCC 4.7357</strain>
    </source>
</reference>
<evidence type="ECO:0000256" key="3">
    <source>
        <dbReference type="ARBA" id="ARBA00023125"/>
    </source>
</evidence>
<dbReference type="InterPro" id="IPR027417">
    <property type="entry name" value="P-loop_NTPase"/>
</dbReference>
<keyword evidence="1" id="KW-0547">Nucleotide-binding</keyword>
<dbReference type="PANTHER" id="PTHR11361:SF14">
    <property type="entry name" value="DNA MISMATCH REPAIR PROTEIN MUTS, TYPE 2"/>
    <property type="match status" value="1"/>
</dbReference>
<proteinExistence type="predicted"/>
<dbReference type="InterPro" id="IPR000432">
    <property type="entry name" value="DNA_mismatch_repair_MutS_C"/>
</dbReference>
<dbReference type="SUPFAM" id="SSF52540">
    <property type="entry name" value="P-loop containing nucleoside triphosphate hydrolases"/>
    <property type="match status" value="1"/>
</dbReference>
<comment type="caution">
    <text evidence="5">The sequence shown here is derived from an EMBL/GenBank/DDBJ whole genome shotgun (WGS) entry which is preliminary data.</text>
</comment>
<evidence type="ECO:0000313" key="5">
    <source>
        <dbReference type="EMBL" id="MFC4666644.1"/>
    </source>
</evidence>
<protein>
    <submittedName>
        <fullName evidence="5">DNA mismatch repair protein MutS</fullName>
    </submittedName>
</protein>
<gene>
    <name evidence="5" type="ORF">ACFO3G_08560</name>
</gene>
<evidence type="ECO:0000259" key="4">
    <source>
        <dbReference type="SMART" id="SM00534"/>
    </source>
</evidence>
<keyword evidence="3" id="KW-0238">DNA-binding</keyword>
<name>A0ABV9K9F2_9PORP</name>
<dbReference type="PANTHER" id="PTHR11361">
    <property type="entry name" value="DNA MISMATCH REPAIR PROTEIN MUTS FAMILY MEMBER"/>
    <property type="match status" value="1"/>
</dbReference>
<sequence length="460" mass="51459">MRFGDHIKEIKGIRYLSEELELLSPAGRRCMLNSEMITTAEEIENALNEVQIILDYLKDKETIKAISEVCLRLMQLKDVGGSVTALRTKATLTDIDLFEIKNLALIATAVEKIRKESLQNLQEIPDLSSVVKLLDPEGKRIPTFYVYDCYDIELAELRKQHKNLPEGDERDELWIKISQVEDRVKRRLSRQLEPMGLALQDALNLLGHYDLIIAKGKLTLIKGYVRPTISKDPKSSFVNLRHPQVEAILKTRGQRFQPVSLKLSSGVALVTGANMAGKSVLLRSLAVAQLMTQYGYFLPVDEAVVYPVEEVMLCIGDAQDETEGLSSYGAEMLRMSGICETVAQGKSVLALIDEPARTTNPVEGQAIVSGLVELLSAYPNALSVITTHYGSISAKCRRLRVKGFVEERVKLPLHVNELNKCIDYSLEEVQTKDVPHEAIRIAQILGVCPELIERSTKYIK</sequence>
<dbReference type="RefSeq" id="WP_380079914.1">
    <property type="nucleotide sequence ID" value="NZ_JBHSGO010000211.1"/>
</dbReference>
<keyword evidence="2" id="KW-0067">ATP-binding</keyword>
<dbReference type="InterPro" id="IPR045076">
    <property type="entry name" value="MutS"/>
</dbReference>
<organism evidence="5 6">
    <name type="scientific">Falsiporphyromonas endometrii</name>
    <dbReference type="NCBI Taxonomy" id="1387297"/>
    <lineage>
        <taxon>Bacteria</taxon>
        <taxon>Pseudomonadati</taxon>
        <taxon>Bacteroidota</taxon>
        <taxon>Bacteroidia</taxon>
        <taxon>Bacteroidales</taxon>
        <taxon>Porphyromonadaceae</taxon>
        <taxon>Falsiporphyromonas</taxon>
    </lineage>
</organism>
<dbReference type="SMART" id="SM00534">
    <property type="entry name" value="MUTSac"/>
    <property type="match status" value="1"/>
</dbReference>
<evidence type="ECO:0000313" key="6">
    <source>
        <dbReference type="Proteomes" id="UP001596020"/>
    </source>
</evidence>
<feature type="domain" description="DNA mismatch repair proteins mutS family" evidence="4">
    <location>
        <begin position="265"/>
        <end position="460"/>
    </location>
</feature>
<dbReference type="Proteomes" id="UP001596020">
    <property type="component" value="Unassembled WGS sequence"/>
</dbReference>
<dbReference type="Gene3D" id="3.40.50.300">
    <property type="entry name" value="P-loop containing nucleotide triphosphate hydrolases"/>
    <property type="match status" value="1"/>
</dbReference>